<dbReference type="PANTHER" id="PTHR43113:SF1">
    <property type="entry name" value="1,4-DIHYDROXY-2-NAPHTHOYL-COA SYNTHASE, PEROXISOMAL"/>
    <property type="match status" value="1"/>
</dbReference>
<dbReference type="EMBL" id="OX459125">
    <property type="protein sequence ID" value="CAI9116238.1"/>
    <property type="molecule type" value="Genomic_DNA"/>
</dbReference>
<dbReference type="SUPFAM" id="SSF52096">
    <property type="entry name" value="ClpP/crotonase"/>
    <property type="match status" value="1"/>
</dbReference>
<name>A0AAV1E967_OLDCO</name>
<dbReference type="PANTHER" id="PTHR43113">
    <property type="entry name" value="NUCLEOSIDE-DIPHOSPHATE-SUGAR EPIMERASE"/>
    <property type="match status" value="1"/>
</dbReference>
<dbReference type="AlphaFoldDB" id="A0AAV1E967"/>
<reference evidence="1" key="1">
    <citation type="submission" date="2023-03" db="EMBL/GenBank/DDBJ databases">
        <authorList>
            <person name="Julca I."/>
        </authorList>
    </citation>
    <scope>NUCLEOTIDE SEQUENCE</scope>
</reference>
<dbReference type="InterPro" id="IPR001753">
    <property type="entry name" value="Enoyl-CoA_hydra/iso"/>
</dbReference>
<protein>
    <submittedName>
        <fullName evidence="1">OLC1v1017334C1</fullName>
    </submittedName>
</protein>
<organism evidence="1 2">
    <name type="scientific">Oldenlandia corymbosa var. corymbosa</name>
    <dbReference type="NCBI Taxonomy" id="529605"/>
    <lineage>
        <taxon>Eukaryota</taxon>
        <taxon>Viridiplantae</taxon>
        <taxon>Streptophyta</taxon>
        <taxon>Embryophyta</taxon>
        <taxon>Tracheophyta</taxon>
        <taxon>Spermatophyta</taxon>
        <taxon>Magnoliopsida</taxon>
        <taxon>eudicotyledons</taxon>
        <taxon>Gunneridae</taxon>
        <taxon>Pentapetalae</taxon>
        <taxon>asterids</taxon>
        <taxon>lamiids</taxon>
        <taxon>Gentianales</taxon>
        <taxon>Rubiaceae</taxon>
        <taxon>Rubioideae</taxon>
        <taxon>Spermacoceae</taxon>
        <taxon>Hedyotis-Oldenlandia complex</taxon>
        <taxon>Oldenlandia</taxon>
    </lineage>
</organism>
<dbReference type="Gene3D" id="3.90.226.10">
    <property type="entry name" value="2-enoyl-CoA Hydratase, Chain A, domain 1"/>
    <property type="match status" value="1"/>
</dbReference>
<dbReference type="GO" id="GO:0005829">
    <property type="term" value="C:cytosol"/>
    <property type="evidence" value="ECO:0007669"/>
    <property type="project" value="TreeGrafter"/>
</dbReference>
<sequence>MFCSWRTVTHFFELRFLQIKSIRINKPERRNSFKPQTVKELTKAFNAARDDIEIGVIIFNGTLLILCKNGHADYDNFGRLDVLDLQVQIRRLPKPVIATYMTRYTIDQCEDYCHLRRQCGGMCPH</sequence>
<dbReference type="Pfam" id="PF00378">
    <property type="entry name" value="ECH_1"/>
    <property type="match status" value="1"/>
</dbReference>
<dbReference type="GO" id="GO:0009234">
    <property type="term" value="P:menaquinone biosynthetic process"/>
    <property type="evidence" value="ECO:0007669"/>
    <property type="project" value="TreeGrafter"/>
</dbReference>
<evidence type="ECO:0000313" key="1">
    <source>
        <dbReference type="EMBL" id="CAI9116238.1"/>
    </source>
</evidence>
<dbReference type="Proteomes" id="UP001161247">
    <property type="component" value="Chromosome 8"/>
</dbReference>
<dbReference type="InterPro" id="IPR029045">
    <property type="entry name" value="ClpP/crotonase-like_dom_sf"/>
</dbReference>
<proteinExistence type="predicted"/>
<evidence type="ECO:0000313" key="2">
    <source>
        <dbReference type="Proteomes" id="UP001161247"/>
    </source>
</evidence>
<dbReference type="GO" id="GO:0008935">
    <property type="term" value="F:1,4-dihydroxy-2-naphthoyl-CoA synthase activity"/>
    <property type="evidence" value="ECO:0007669"/>
    <property type="project" value="TreeGrafter"/>
</dbReference>
<gene>
    <name evidence="1" type="ORF">OLC1_LOCUS22592</name>
</gene>
<keyword evidence="2" id="KW-1185">Reference proteome</keyword>
<accession>A0AAV1E967</accession>